<comment type="caution">
    <text evidence="1">The sequence shown here is derived from an EMBL/GenBank/DDBJ whole genome shotgun (WGS) entry which is preliminary data.</text>
</comment>
<name>A0A6A1QCQ4_BALPH</name>
<reference evidence="1 2" key="1">
    <citation type="journal article" date="2019" name="PLoS ONE">
        <title>Genomic analyses reveal an absence of contemporary introgressive admixture between fin whales and blue whales, despite known hybrids.</title>
        <authorList>
            <person name="Westbury M.V."/>
            <person name="Petersen B."/>
            <person name="Lorenzen E.D."/>
        </authorList>
    </citation>
    <scope>NUCLEOTIDE SEQUENCE [LARGE SCALE GENOMIC DNA]</scope>
    <source>
        <strain evidence="1">FinWhale-01</strain>
    </source>
</reference>
<protein>
    <submittedName>
        <fullName evidence="1">Uncharacterized protein</fullName>
    </submittedName>
</protein>
<evidence type="ECO:0000313" key="1">
    <source>
        <dbReference type="EMBL" id="KAB0406432.1"/>
    </source>
</evidence>
<dbReference type="Proteomes" id="UP000437017">
    <property type="component" value="Unassembled WGS sequence"/>
</dbReference>
<accession>A0A6A1QCQ4</accession>
<proteinExistence type="predicted"/>
<keyword evidence="2" id="KW-1185">Reference proteome</keyword>
<feature type="non-terminal residue" evidence="1">
    <location>
        <position position="1"/>
    </location>
</feature>
<sequence length="92" mass="10477">ERRGGGGAHGFLLHLQATEVCINPVKFNLNFLVSDTQDTLHLREVPKGPIKGYECDEKFLMKIHHMLLEADVLEGTQSVDVYSRRLHDPQHE</sequence>
<gene>
    <name evidence="1" type="ORF">E2I00_018907</name>
</gene>
<dbReference type="AlphaFoldDB" id="A0A6A1QCQ4"/>
<dbReference type="EMBL" id="SGJD01000191">
    <property type="protein sequence ID" value="KAB0406432.1"/>
    <property type="molecule type" value="Genomic_DNA"/>
</dbReference>
<organism evidence="1 2">
    <name type="scientific">Balaenoptera physalus</name>
    <name type="common">Fin whale</name>
    <name type="synonym">Balaena physalus</name>
    <dbReference type="NCBI Taxonomy" id="9770"/>
    <lineage>
        <taxon>Eukaryota</taxon>
        <taxon>Metazoa</taxon>
        <taxon>Chordata</taxon>
        <taxon>Craniata</taxon>
        <taxon>Vertebrata</taxon>
        <taxon>Euteleostomi</taxon>
        <taxon>Mammalia</taxon>
        <taxon>Eutheria</taxon>
        <taxon>Laurasiatheria</taxon>
        <taxon>Artiodactyla</taxon>
        <taxon>Whippomorpha</taxon>
        <taxon>Cetacea</taxon>
        <taxon>Mysticeti</taxon>
        <taxon>Balaenopteridae</taxon>
        <taxon>Balaenoptera</taxon>
    </lineage>
</organism>
<dbReference type="OrthoDB" id="2187549at2759"/>
<evidence type="ECO:0000313" key="2">
    <source>
        <dbReference type="Proteomes" id="UP000437017"/>
    </source>
</evidence>